<reference evidence="7 8" key="1">
    <citation type="submission" date="2020-06" db="EMBL/GenBank/DDBJ databases">
        <title>Actinomadura xiongansis sp. nov., isolated from soil of Baiyangdian.</title>
        <authorList>
            <person name="Zhang X."/>
        </authorList>
    </citation>
    <scope>NUCLEOTIDE SEQUENCE [LARGE SCALE GENOMIC DNA]</scope>
    <source>
        <strain evidence="7 8">HBUM206468</strain>
    </source>
</reference>
<sequence>MAIRVVFNPVCSSIGGDVKSENALRTLAEGFGGEVILPEAAGYESARRVWNQLIDRKPVAIARCRTRDDAVSALAVARDTGLEVAVRGGGHSFPGFSTTEGGLVLDLGPMKQIIVDVEQRTAKVGPGVRWGDLTAATAHHGLVPVGGHVADVGVAGLALGGGNGWFARVFGLACDNLVAADVLTASGEIVRASADEKQDLYWGLRGGGGNLGVVLEFTLRLHPVDRVLGGLVMHRLDDAAEVLRFLAQYGQSAPDEVNVAPAILAAPPAPFVPQELHGKPVLALATCYVGPISDGERELAPVRGFGKPFADLVEPTSFEVLQHMFDAQGQSTPYHMRSHLGGPITEELIEAVIDFGGRLSSPENGVLLLPMGGAVAGVAADATAFRHREASYCLEIGAAWSADDENPQRHIDWADQLWAATRSWATGVEVNHLADEGPEGVRRAYGDNYDRLAEIKRAWDPDNLFRLNQNVPPAVAN</sequence>
<accession>A0ABR7LUX3</accession>
<dbReference type="SUPFAM" id="SSF56176">
    <property type="entry name" value="FAD-binding/transporter-associated domain-like"/>
    <property type="match status" value="1"/>
</dbReference>
<evidence type="ECO:0000259" key="6">
    <source>
        <dbReference type="PROSITE" id="PS51387"/>
    </source>
</evidence>
<comment type="caution">
    <text evidence="7">The sequence shown here is derived from an EMBL/GenBank/DDBJ whole genome shotgun (WGS) entry which is preliminary data.</text>
</comment>
<evidence type="ECO:0000256" key="2">
    <source>
        <dbReference type="ARBA" id="ARBA00005466"/>
    </source>
</evidence>
<organism evidence="7 8">
    <name type="scientific">Actinomadura alba</name>
    <dbReference type="NCBI Taxonomy" id="406431"/>
    <lineage>
        <taxon>Bacteria</taxon>
        <taxon>Bacillati</taxon>
        <taxon>Actinomycetota</taxon>
        <taxon>Actinomycetes</taxon>
        <taxon>Streptosporangiales</taxon>
        <taxon>Thermomonosporaceae</taxon>
        <taxon>Actinomadura</taxon>
    </lineage>
</organism>
<dbReference type="EMBL" id="JABVEC010000020">
    <property type="protein sequence ID" value="MBC6468650.1"/>
    <property type="molecule type" value="Genomic_DNA"/>
</dbReference>
<evidence type="ECO:0000256" key="3">
    <source>
        <dbReference type="ARBA" id="ARBA00022630"/>
    </source>
</evidence>
<name>A0ABR7LUX3_9ACTN</name>
<keyword evidence="4" id="KW-0274">FAD</keyword>
<evidence type="ECO:0000256" key="4">
    <source>
        <dbReference type="ARBA" id="ARBA00022827"/>
    </source>
</evidence>
<dbReference type="InterPro" id="IPR016169">
    <property type="entry name" value="FAD-bd_PCMH_sub2"/>
</dbReference>
<dbReference type="RefSeq" id="WP_187245696.1">
    <property type="nucleotide sequence ID" value="NZ_BAAAOK010000001.1"/>
</dbReference>
<dbReference type="Pfam" id="PF08031">
    <property type="entry name" value="BBE"/>
    <property type="match status" value="1"/>
</dbReference>
<evidence type="ECO:0000256" key="1">
    <source>
        <dbReference type="ARBA" id="ARBA00001974"/>
    </source>
</evidence>
<dbReference type="PANTHER" id="PTHR42973:SF39">
    <property type="entry name" value="FAD-BINDING PCMH-TYPE DOMAIN-CONTAINING PROTEIN"/>
    <property type="match status" value="1"/>
</dbReference>
<keyword evidence="8" id="KW-1185">Reference proteome</keyword>
<evidence type="ECO:0000313" key="7">
    <source>
        <dbReference type="EMBL" id="MBC6468650.1"/>
    </source>
</evidence>
<dbReference type="PANTHER" id="PTHR42973">
    <property type="entry name" value="BINDING OXIDOREDUCTASE, PUTATIVE (AFU_ORTHOLOGUE AFUA_1G17690)-RELATED"/>
    <property type="match status" value="1"/>
</dbReference>
<evidence type="ECO:0000256" key="5">
    <source>
        <dbReference type="ARBA" id="ARBA00023002"/>
    </source>
</evidence>
<feature type="domain" description="FAD-binding PCMH-type" evidence="6">
    <location>
        <begin position="54"/>
        <end position="224"/>
    </location>
</feature>
<dbReference type="InterPro" id="IPR050416">
    <property type="entry name" value="FAD-linked_Oxidoreductase"/>
</dbReference>
<dbReference type="Gene3D" id="3.30.465.10">
    <property type="match status" value="1"/>
</dbReference>
<dbReference type="Pfam" id="PF01565">
    <property type="entry name" value="FAD_binding_4"/>
    <property type="match status" value="1"/>
</dbReference>
<dbReference type="InterPro" id="IPR016167">
    <property type="entry name" value="FAD-bd_PCMH_sub1"/>
</dbReference>
<comment type="cofactor">
    <cofactor evidence="1">
        <name>FAD</name>
        <dbReference type="ChEBI" id="CHEBI:57692"/>
    </cofactor>
</comment>
<dbReference type="InterPro" id="IPR036318">
    <property type="entry name" value="FAD-bd_PCMH-like_sf"/>
</dbReference>
<dbReference type="PROSITE" id="PS51387">
    <property type="entry name" value="FAD_PCMH"/>
    <property type="match status" value="1"/>
</dbReference>
<dbReference type="Gene3D" id="3.30.43.10">
    <property type="entry name" value="Uridine Diphospho-n-acetylenolpyruvylglucosamine Reductase, domain 2"/>
    <property type="match status" value="1"/>
</dbReference>
<comment type="similarity">
    <text evidence="2">Belongs to the oxygen-dependent FAD-linked oxidoreductase family.</text>
</comment>
<proteinExistence type="inferred from homology"/>
<dbReference type="Proteomes" id="UP000805614">
    <property type="component" value="Unassembled WGS sequence"/>
</dbReference>
<gene>
    <name evidence="7" type="ORF">HKK74_24590</name>
</gene>
<keyword evidence="5" id="KW-0560">Oxidoreductase</keyword>
<dbReference type="InterPro" id="IPR012951">
    <property type="entry name" value="BBE"/>
</dbReference>
<dbReference type="InterPro" id="IPR006094">
    <property type="entry name" value="Oxid_FAD_bind_N"/>
</dbReference>
<keyword evidence="3" id="KW-0285">Flavoprotein</keyword>
<protein>
    <submittedName>
        <fullName evidence="7">FAD-binding oxidoreductase</fullName>
    </submittedName>
</protein>
<evidence type="ECO:0000313" key="8">
    <source>
        <dbReference type="Proteomes" id="UP000805614"/>
    </source>
</evidence>
<dbReference type="InterPro" id="IPR016166">
    <property type="entry name" value="FAD-bd_PCMH"/>
</dbReference>
<dbReference type="Gene3D" id="3.40.462.20">
    <property type="match status" value="1"/>
</dbReference>